<dbReference type="STRING" id="670580.A0A1X6NBX5"/>
<dbReference type="AlphaFoldDB" id="A0A1X6NBX5"/>
<dbReference type="Gene3D" id="3.40.50.720">
    <property type="entry name" value="NAD(P)-binding Rossmann-like Domain"/>
    <property type="match status" value="1"/>
</dbReference>
<dbReference type="OrthoDB" id="10320981at2759"/>
<name>A0A1X6NBX5_9APHY</name>
<sequence>MCVCILHTLQTRTWMSSSYTSSTSQQGVSHNALAIILDPTEVNVFDETVKGTDTIEHTASPVHLKADKADEIIFPAIFGASRMIGPAFAHGSSVKSIHIDKVL</sequence>
<organism evidence="1 2">
    <name type="scientific">Postia placenta MAD-698-R-SB12</name>
    <dbReference type="NCBI Taxonomy" id="670580"/>
    <lineage>
        <taxon>Eukaryota</taxon>
        <taxon>Fungi</taxon>
        <taxon>Dikarya</taxon>
        <taxon>Basidiomycota</taxon>
        <taxon>Agaricomycotina</taxon>
        <taxon>Agaricomycetes</taxon>
        <taxon>Polyporales</taxon>
        <taxon>Adustoporiaceae</taxon>
        <taxon>Rhodonia</taxon>
    </lineage>
</organism>
<keyword evidence="2" id="KW-1185">Reference proteome</keyword>
<dbReference type="Proteomes" id="UP000194127">
    <property type="component" value="Unassembled WGS sequence"/>
</dbReference>
<evidence type="ECO:0000313" key="1">
    <source>
        <dbReference type="EMBL" id="OSX66030.1"/>
    </source>
</evidence>
<accession>A0A1X6NBX5</accession>
<protein>
    <submittedName>
        <fullName evidence="1">Uncharacterized protein</fullName>
    </submittedName>
</protein>
<gene>
    <name evidence="1" type="ORF">POSPLADRAFT_1132166</name>
</gene>
<dbReference type="EMBL" id="KZ110592">
    <property type="protein sequence ID" value="OSX66030.1"/>
    <property type="molecule type" value="Genomic_DNA"/>
</dbReference>
<proteinExistence type="predicted"/>
<evidence type="ECO:0000313" key="2">
    <source>
        <dbReference type="Proteomes" id="UP000194127"/>
    </source>
</evidence>
<dbReference type="RefSeq" id="XP_024342824.1">
    <property type="nucleotide sequence ID" value="XM_024484183.1"/>
</dbReference>
<dbReference type="GeneID" id="36329132"/>
<reference evidence="1 2" key="1">
    <citation type="submission" date="2017-04" db="EMBL/GenBank/DDBJ databases">
        <title>Genome Sequence of the Model Brown-Rot Fungus Postia placenta SB12.</title>
        <authorList>
            <consortium name="DOE Joint Genome Institute"/>
            <person name="Gaskell J."/>
            <person name="Kersten P."/>
            <person name="Larrondo L.F."/>
            <person name="Canessa P."/>
            <person name="Martinez D."/>
            <person name="Hibbett D."/>
            <person name="Schmoll M."/>
            <person name="Kubicek C.P."/>
            <person name="Martinez A.T."/>
            <person name="Yadav J."/>
            <person name="Master E."/>
            <person name="Magnuson J.K."/>
            <person name="James T."/>
            <person name="Yaver D."/>
            <person name="Berka R."/>
            <person name="Labutti K."/>
            <person name="Lipzen A."/>
            <person name="Aerts A."/>
            <person name="Barry K."/>
            <person name="Henrissat B."/>
            <person name="Blanchette R."/>
            <person name="Grigoriev I."/>
            <person name="Cullen D."/>
        </authorList>
    </citation>
    <scope>NUCLEOTIDE SEQUENCE [LARGE SCALE GENOMIC DNA]</scope>
    <source>
        <strain evidence="1 2">MAD-698-R-SB12</strain>
    </source>
</reference>